<evidence type="ECO:0000313" key="4">
    <source>
        <dbReference type="EMBL" id="TWT76826.1"/>
    </source>
</evidence>
<dbReference type="InterPro" id="IPR012902">
    <property type="entry name" value="N_methyl_site"/>
</dbReference>
<dbReference type="RefSeq" id="WP_146586886.1">
    <property type="nucleotide sequence ID" value="NZ_SJPO01000005.1"/>
</dbReference>
<feature type="region of interest" description="Disordered" evidence="1">
    <location>
        <begin position="316"/>
        <end position="335"/>
    </location>
</feature>
<dbReference type="OrthoDB" id="263714at2"/>
<dbReference type="PROSITE" id="PS00409">
    <property type="entry name" value="PROKAR_NTER_METHYL"/>
    <property type="match status" value="1"/>
</dbReference>
<evidence type="ECO:0000256" key="2">
    <source>
        <dbReference type="SAM" id="Phobius"/>
    </source>
</evidence>
<dbReference type="Pfam" id="PF07963">
    <property type="entry name" value="N_methyl"/>
    <property type="match status" value="1"/>
</dbReference>
<accession>A0A5C5YPJ6</accession>
<feature type="domain" description="DUF1559" evidence="3">
    <location>
        <begin position="61"/>
        <end position="360"/>
    </location>
</feature>
<dbReference type="SUPFAM" id="SSF54523">
    <property type="entry name" value="Pili subunits"/>
    <property type="match status" value="1"/>
</dbReference>
<keyword evidence="2" id="KW-0812">Transmembrane</keyword>
<feature type="transmembrane region" description="Helical" evidence="2">
    <location>
        <begin position="37"/>
        <end position="60"/>
    </location>
</feature>
<keyword evidence="2" id="KW-0472">Membrane</keyword>
<evidence type="ECO:0000256" key="1">
    <source>
        <dbReference type="SAM" id="MobiDB-lite"/>
    </source>
</evidence>
<dbReference type="Pfam" id="PF07596">
    <property type="entry name" value="SBP_bac_10"/>
    <property type="match status" value="1"/>
</dbReference>
<proteinExistence type="predicted"/>
<dbReference type="InterPro" id="IPR011453">
    <property type="entry name" value="DUF1559"/>
</dbReference>
<dbReference type="NCBIfam" id="TIGR02532">
    <property type="entry name" value="IV_pilin_GFxxxE"/>
    <property type="match status" value="1"/>
</dbReference>
<keyword evidence="2" id="KW-1133">Transmembrane helix</keyword>
<evidence type="ECO:0000259" key="3">
    <source>
        <dbReference type="Pfam" id="PF07596"/>
    </source>
</evidence>
<dbReference type="AlphaFoldDB" id="A0A5C5YPJ6"/>
<name>A0A5C5YPJ6_9BACT</name>
<dbReference type="Proteomes" id="UP000318478">
    <property type="component" value="Unassembled WGS sequence"/>
</dbReference>
<gene>
    <name evidence="4" type="ORF">Pla123a_22490</name>
</gene>
<protein>
    <submittedName>
        <fullName evidence="4">Putative major pilin subunit</fullName>
    </submittedName>
</protein>
<dbReference type="EMBL" id="SJPO01000005">
    <property type="protein sequence ID" value="TWT76826.1"/>
    <property type="molecule type" value="Genomic_DNA"/>
</dbReference>
<reference evidence="4 5" key="1">
    <citation type="submission" date="2019-02" db="EMBL/GenBank/DDBJ databases">
        <title>Deep-cultivation of Planctomycetes and their phenomic and genomic characterization uncovers novel biology.</title>
        <authorList>
            <person name="Wiegand S."/>
            <person name="Jogler M."/>
            <person name="Boedeker C."/>
            <person name="Pinto D."/>
            <person name="Vollmers J."/>
            <person name="Rivas-Marin E."/>
            <person name="Kohn T."/>
            <person name="Peeters S.H."/>
            <person name="Heuer A."/>
            <person name="Rast P."/>
            <person name="Oberbeckmann S."/>
            <person name="Bunk B."/>
            <person name="Jeske O."/>
            <person name="Meyerdierks A."/>
            <person name="Storesund J.E."/>
            <person name="Kallscheuer N."/>
            <person name="Luecker S."/>
            <person name="Lage O.M."/>
            <person name="Pohl T."/>
            <person name="Merkel B.J."/>
            <person name="Hornburger P."/>
            <person name="Mueller R.-W."/>
            <person name="Bruemmer F."/>
            <person name="Labrenz M."/>
            <person name="Spormann A.M."/>
            <person name="Op Den Camp H."/>
            <person name="Overmann J."/>
            <person name="Amann R."/>
            <person name="Jetten M.S.M."/>
            <person name="Mascher T."/>
            <person name="Medema M.H."/>
            <person name="Devos D.P."/>
            <person name="Kaster A.-K."/>
            <person name="Ovreas L."/>
            <person name="Rohde M."/>
            <person name="Galperin M.Y."/>
            <person name="Jogler C."/>
        </authorList>
    </citation>
    <scope>NUCLEOTIDE SEQUENCE [LARGE SCALE GENOMIC DNA]</scope>
    <source>
        <strain evidence="4 5">Pla123a</strain>
    </source>
</reference>
<dbReference type="Gene3D" id="3.30.700.10">
    <property type="entry name" value="Glycoprotein, Type 4 Pilin"/>
    <property type="match status" value="1"/>
</dbReference>
<keyword evidence="5" id="KW-1185">Reference proteome</keyword>
<dbReference type="NCBIfam" id="TIGR04294">
    <property type="entry name" value="pre_pil_HX9DG"/>
    <property type="match status" value="1"/>
</dbReference>
<comment type="caution">
    <text evidence="4">The sequence shown here is derived from an EMBL/GenBank/DDBJ whole genome shotgun (WGS) entry which is preliminary data.</text>
</comment>
<evidence type="ECO:0000313" key="5">
    <source>
        <dbReference type="Proteomes" id="UP000318478"/>
    </source>
</evidence>
<dbReference type="InterPro" id="IPR045584">
    <property type="entry name" value="Pilin-like"/>
</dbReference>
<dbReference type="PANTHER" id="PTHR30093">
    <property type="entry name" value="GENERAL SECRETION PATHWAY PROTEIN G"/>
    <property type="match status" value="1"/>
</dbReference>
<dbReference type="InterPro" id="IPR027558">
    <property type="entry name" value="Pre_pil_HX9DG_C"/>
</dbReference>
<dbReference type="PANTHER" id="PTHR30093:SF2">
    <property type="entry name" value="TYPE II SECRETION SYSTEM PROTEIN H"/>
    <property type="match status" value="1"/>
</dbReference>
<sequence length="385" mass="41289">MSIDRSCDSGAARRGQCVRTRGYTGRSPFSGQASRGFTLVELLVVIAIIGILIALLLPAVQSAREAARRTGCTNNQKQLSLACLNYESTYGHLPYGRKVDRWDSYTWSQYVLPFMEEQAVQDLYHDLFDTSGENAYRPAGHVDAMKRQARESFVAGWYCPSDQTPVGNELESPTWGFLRGNYRGCVGSGDMYGNTPLARDFRRDVQNGVVGFGPGCMAIKNLQGYPGIDPAFSGGPPTKVRLAKLSDGTSKTLLISEGVVPTENLGWGGVFGEIIYGNMGGALFNTTYGPNTGESDTVYSPCPALESDYPFQDRCKGSGHPGATSPGGTDTVAAARSHHNGGVIGAMADGSVHFFTEGIELPIWRAIGTRAGNIVGAPEIANVEF</sequence>
<organism evidence="4 5">
    <name type="scientific">Posidoniimonas polymericola</name>
    <dbReference type="NCBI Taxonomy" id="2528002"/>
    <lineage>
        <taxon>Bacteria</taxon>
        <taxon>Pseudomonadati</taxon>
        <taxon>Planctomycetota</taxon>
        <taxon>Planctomycetia</taxon>
        <taxon>Pirellulales</taxon>
        <taxon>Lacipirellulaceae</taxon>
        <taxon>Posidoniimonas</taxon>
    </lineage>
</organism>